<dbReference type="InterPro" id="IPR029055">
    <property type="entry name" value="Ntn_hydrolases_N"/>
</dbReference>
<sequence>MCGIIAVLRRRSSREVPQSDEVLARLDEALSALAAGGSIAGLDAAAAATSEVNRLLSGVPGLVALRTHSGMAAAVEERAAALGAQLRRIEIDLDSGRAGVTEAELEDVNAAVLALKDAVWAVQRDRLRTAVAVTDLAGEATSESALAGYLAVQEALSALDRLEVRGRDSAGLHLVVDGHGLDTEEPGIAAELARRADPLFASGAVCTAHGRLSFVYKAAAEIGELGDNSAHLRAAIRQDQLLRRALAAPEAQMTVVGHTRWASVGIISEPNAHPLNSVEETDGLRPYVIGALNGDVDNYAELREQVGLKVAPEITTDAKVIPTLLARRRAEGGDPVEAFRATVSSFEGSVAIAAQSVDRSDEVLLALRGSGQALYVGLAEDAFVVASEPYGIVELTSRYLRLDGESASGTDGSSGQIVALDRSGAGTLDGITRVAYDGTPLPATDSSLARAEITTRDIDRGGAPHFLLKEMHEAPLSIRKTLRGKIEDRRGLLAVRLPTGTLPEAVRQGLADGRLQRILVTGQGTAAVAGQAVAEALRGAFHGTAMRITAITAAELSGFGLDDDMSDTLLIAISQSGTSTDTNRTVDLLRSRGAVAVAIVNRRNSDLTDKADGVLYTSDGRDVEMAVPSTKAFYAQIAAGVLLAWGLADVAGVGDRHRAAELLTALRELPEAMETVLERRPLIAAAAQTHGPPHRYWALVGNGPNRVAAEELRIKLSELCYKSISCDITENKKHIDLSCEPMILVCAAGLDGANADDVTKEVAIFRAHKATPVVIASDGENRFDAAADVLHVPKVHPALDFVLSAMAGHLFGYEAAVAIDAQGRLLRELRGVVEECVGHRLQPHELLESLATGLQPVVGRFFADLHAGVLDGHLEASTASRMASLLRYAMGTMPLEIYEVEYGKVASPGALVDDLLDALSDGIDELTRPIDAIKHQAKTVTVGTSRSEETYADVPLVGELLATGTTRDRVGYRAMRTLAALDAAVAEVTGYTRYLVLGDPNAGTATIEVIDKGGVARDIPSRTEHEPALMGTKNRAATSREVTVSRSDRDGRTTVIIPETKDNQVTGITLLHVRFHDRLEPAPARQVLTGYQNRYNAIVDAVTETQPAFADERLGEVAIVDLLVDPVRVLAAHWRSAEVEQ</sequence>
<dbReference type="AlphaFoldDB" id="A0A6J4J164"/>
<evidence type="ECO:0000313" key="10">
    <source>
        <dbReference type="EMBL" id="CAA9266238.1"/>
    </source>
</evidence>
<dbReference type="Pfam" id="PF01380">
    <property type="entry name" value="SIS"/>
    <property type="match status" value="1"/>
</dbReference>
<dbReference type="GO" id="GO:0004360">
    <property type="term" value="F:glutamine-fructose-6-phosphate transaminase (isomerizing) activity"/>
    <property type="evidence" value="ECO:0007669"/>
    <property type="project" value="UniProtKB-EC"/>
</dbReference>
<evidence type="ECO:0000256" key="3">
    <source>
        <dbReference type="ARBA" id="ARBA00016090"/>
    </source>
</evidence>
<dbReference type="InterPro" id="IPR046348">
    <property type="entry name" value="SIS_dom_sf"/>
</dbReference>
<dbReference type="InterPro" id="IPR035466">
    <property type="entry name" value="GlmS/AgaS_SIS"/>
</dbReference>
<keyword evidence="7" id="KW-0315">Glutamine amidotransferase</keyword>
<dbReference type="Gene3D" id="3.60.20.10">
    <property type="entry name" value="Glutamine Phosphoribosylpyrophosphate, subunit 1, domain 1"/>
    <property type="match status" value="1"/>
</dbReference>
<dbReference type="GO" id="GO:0006047">
    <property type="term" value="P:UDP-N-acetylglucosamine metabolic process"/>
    <property type="evidence" value="ECO:0007669"/>
    <property type="project" value="TreeGrafter"/>
</dbReference>
<evidence type="ECO:0000259" key="9">
    <source>
        <dbReference type="PROSITE" id="PS51464"/>
    </source>
</evidence>
<accession>A0A6J4J164</accession>
<dbReference type="GO" id="GO:0006487">
    <property type="term" value="P:protein N-linked glycosylation"/>
    <property type="evidence" value="ECO:0007669"/>
    <property type="project" value="TreeGrafter"/>
</dbReference>
<dbReference type="PROSITE" id="PS51464">
    <property type="entry name" value="SIS"/>
    <property type="match status" value="1"/>
</dbReference>
<evidence type="ECO:0000256" key="1">
    <source>
        <dbReference type="ARBA" id="ARBA00001031"/>
    </source>
</evidence>
<evidence type="ECO:0000259" key="8">
    <source>
        <dbReference type="PROSITE" id="PS51278"/>
    </source>
</evidence>
<proteinExistence type="predicted"/>
<gene>
    <name evidence="10" type="ORF">AVDCRST_MAG50-3158</name>
</gene>
<dbReference type="SUPFAM" id="SSF56235">
    <property type="entry name" value="N-terminal nucleophile aminohydrolases (Ntn hydrolases)"/>
    <property type="match status" value="1"/>
</dbReference>
<dbReference type="Gene3D" id="3.40.50.10490">
    <property type="entry name" value="Glucose-6-phosphate isomerase like protein, domain 1"/>
    <property type="match status" value="2"/>
</dbReference>
<dbReference type="EMBL" id="CADCTF010000150">
    <property type="protein sequence ID" value="CAA9266238.1"/>
    <property type="molecule type" value="Genomic_DNA"/>
</dbReference>
<dbReference type="GO" id="GO:0097367">
    <property type="term" value="F:carbohydrate derivative binding"/>
    <property type="evidence" value="ECO:0007669"/>
    <property type="project" value="InterPro"/>
</dbReference>
<evidence type="ECO:0000256" key="7">
    <source>
        <dbReference type="ARBA" id="ARBA00022962"/>
    </source>
</evidence>
<feature type="domain" description="Glutamine amidotransferase type-2" evidence="8">
    <location>
        <begin position="2"/>
        <end position="423"/>
    </location>
</feature>
<dbReference type="Pfam" id="PF13522">
    <property type="entry name" value="GATase_6"/>
    <property type="match status" value="1"/>
</dbReference>
<dbReference type="SUPFAM" id="SSF53697">
    <property type="entry name" value="SIS domain"/>
    <property type="match status" value="1"/>
</dbReference>
<protein>
    <recommendedName>
        <fullName evidence="3">Glutamine--fructose-6-phosphate aminotransferase [isomerizing]</fullName>
        <ecNumber evidence="2">2.6.1.16</ecNumber>
    </recommendedName>
</protein>
<dbReference type="PANTHER" id="PTHR10937">
    <property type="entry name" value="GLUCOSAMINE--FRUCTOSE-6-PHOSPHATE AMINOTRANSFERASE, ISOMERIZING"/>
    <property type="match status" value="1"/>
</dbReference>
<dbReference type="CDD" id="cd05008">
    <property type="entry name" value="SIS_GlmS_GlmD_1"/>
    <property type="match status" value="1"/>
</dbReference>
<feature type="domain" description="SIS" evidence="9">
    <location>
        <begin position="506"/>
        <end position="653"/>
    </location>
</feature>
<comment type="catalytic activity">
    <reaction evidence="1">
        <text>D-fructose 6-phosphate + L-glutamine = D-glucosamine 6-phosphate + L-glutamate</text>
        <dbReference type="Rhea" id="RHEA:13237"/>
        <dbReference type="ChEBI" id="CHEBI:29985"/>
        <dbReference type="ChEBI" id="CHEBI:58359"/>
        <dbReference type="ChEBI" id="CHEBI:58725"/>
        <dbReference type="ChEBI" id="CHEBI:61527"/>
        <dbReference type="EC" id="2.6.1.16"/>
    </reaction>
</comment>
<evidence type="ECO:0000256" key="4">
    <source>
        <dbReference type="ARBA" id="ARBA00022576"/>
    </source>
</evidence>
<evidence type="ECO:0000256" key="6">
    <source>
        <dbReference type="ARBA" id="ARBA00022737"/>
    </source>
</evidence>
<dbReference type="InterPro" id="IPR017932">
    <property type="entry name" value="GATase_2_dom"/>
</dbReference>
<keyword evidence="5 10" id="KW-0808">Transferase</keyword>
<dbReference type="InterPro" id="IPR001347">
    <property type="entry name" value="SIS_dom"/>
</dbReference>
<dbReference type="PROSITE" id="PS51278">
    <property type="entry name" value="GATASE_TYPE_2"/>
    <property type="match status" value="1"/>
</dbReference>
<reference evidence="10" key="1">
    <citation type="submission" date="2020-02" db="EMBL/GenBank/DDBJ databases">
        <authorList>
            <person name="Meier V. D."/>
        </authorList>
    </citation>
    <scope>NUCLEOTIDE SEQUENCE</scope>
    <source>
        <strain evidence="10">AVDCRST_MAG50</strain>
    </source>
</reference>
<evidence type="ECO:0000256" key="5">
    <source>
        <dbReference type="ARBA" id="ARBA00022679"/>
    </source>
</evidence>
<dbReference type="GO" id="GO:0006002">
    <property type="term" value="P:fructose 6-phosphate metabolic process"/>
    <property type="evidence" value="ECO:0007669"/>
    <property type="project" value="TreeGrafter"/>
</dbReference>
<keyword evidence="6" id="KW-0677">Repeat</keyword>
<name>A0A6J4J164_9ACTN</name>
<dbReference type="PANTHER" id="PTHR10937:SF0">
    <property type="entry name" value="GLUTAMINE--FRUCTOSE-6-PHOSPHATE TRANSAMINASE (ISOMERIZING)"/>
    <property type="match status" value="1"/>
</dbReference>
<evidence type="ECO:0000256" key="2">
    <source>
        <dbReference type="ARBA" id="ARBA00012916"/>
    </source>
</evidence>
<keyword evidence="4 10" id="KW-0032">Aminotransferase</keyword>
<dbReference type="EC" id="2.6.1.16" evidence="2"/>
<organism evidence="10">
    <name type="scientific">uncultured Acidimicrobiales bacterium</name>
    <dbReference type="NCBI Taxonomy" id="310071"/>
    <lineage>
        <taxon>Bacteria</taxon>
        <taxon>Bacillati</taxon>
        <taxon>Actinomycetota</taxon>
        <taxon>Acidimicrobiia</taxon>
        <taxon>Acidimicrobiales</taxon>
        <taxon>environmental samples</taxon>
    </lineage>
</organism>